<dbReference type="SUPFAM" id="SSF47113">
    <property type="entry name" value="Histone-fold"/>
    <property type="match status" value="1"/>
</dbReference>
<organism evidence="2 3">
    <name type="scientific">Trichonephila clavata</name>
    <name type="common">Joro spider</name>
    <name type="synonym">Nephila clavata</name>
    <dbReference type="NCBI Taxonomy" id="2740835"/>
    <lineage>
        <taxon>Eukaryota</taxon>
        <taxon>Metazoa</taxon>
        <taxon>Ecdysozoa</taxon>
        <taxon>Arthropoda</taxon>
        <taxon>Chelicerata</taxon>
        <taxon>Arachnida</taxon>
        <taxon>Araneae</taxon>
        <taxon>Araneomorphae</taxon>
        <taxon>Entelegynae</taxon>
        <taxon>Araneoidea</taxon>
        <taxon>Nephilidae</taxon>
        <taxon>Trichonephila</taxon>
    </lineage>
</organism>
<evidence type="ECO:0000256" key="1">
    <source>
        <dbReference type="ARBA" id="ARBA00006846"/>
    </source>
</evidence>
<comment type="caution">
    <text evidence="2">The sequence shown here is derived from an EMBL/GenBank/DDBJ whole genome shotgun (WGS) entry which is preliminary data.</text>
</comment>
<dbReference type="AlphaFoldDB" id="A0A8X6HQ49"/>
<sequence>MEMQYKIDVKRFTPETLSYLNQLGFVPCIIDAQTRKKKRSAKGKINYQVAIRKLRKKVQPKLQLSAAALSELDKILEHVIYVFSIELIRLANVRRNRTLSVKQLECATKLCLPNSLNTNALKYARRAVSMATVKGT</sequence>
<dbReference type="SMART" id="SM00427">
    <property type="entry name" value="H2B"/>
    <property type="match status" value="1"/>
</dbReference>
<dbReference type="GO" id="GO:0030527">
    <property type="term" value="F:structural constituent of chromatin"/>
    <property type="evidence" value="ECO:0007669"/>
    <property type="project" value="InterPro"/>
</dbReference>
<dbReference type="OrthoDB" id="6430406at2759"/>
<comment type="similarity">
    <text evidence="1">Belongs to the histone H2B family.</text>
</comment>
<gene>
    <name evidence="2" type="ORF">TNCT_296981</name>
</gene>
<dbReference type="GO" id="GO:0046982">
    <property type="term" value="F:protein heterodimerization activity"/>
    <property type="evidence" value="ECO:0007669"/>
    <property type="project" value="InterPro"/>
</dbReference>
<evidence type="ECO:0000313" key="2">
    <source>
        <dbReference type="EMBL" id="GFR28112.1"/>
    </source>
</evidence>
<dbReference type="Proteomes" id="UP000887116">
    <property type="component" value="Unassembled WGS sequence"/>
</dbReference>
<dbReference type="InterPro" id="IPR009072">
    <property type="entry name" value="Histone-fold"/>
</dbReference>
<proteinExistence type="inferred from homology"/>
<reference evidence="2" key="1">
    <citation type="submission" date="2020-07" db="EMBL/GenBank/DDBJ databases">
        <title>Multicomponent nature underlies the extraordinary mechanical properties of spider dragline silk.</title>
        <authorList>
            <person name="Kono N."/>
            <person name="Nakamura H."/>
            <person name="Mori M."/>
            <person name="Yoshida Y."/>
            <person name="Ohtoshi R."/>
            <person name="Malay A.D."/>
            <person name="Moran D.A.P."/>
            <person name="Tomita M."/>
            <person name="Numata K."/>
            <person name="Arakawa K."/>
        </authorList>
    </citation>
    <scope>NUCLEOTIDE SEQUENCE</scope>
</reference>
<name>A0A8X6HQ49_TRICU</name>
<evidence type="ECO:0000313" key="3">
    <source>
        <dbReference type="Proteomes" id="UP000887116"/>
    </source>
</evidence>
<dbReference type="InterPro" id="IPR000558">
    <property type="entry name" value="Histone_H2B"/>
</dbReference>
<dbReference type="Gene3D" id="1.10.20.10">
    <property type="entry name" value="Histone, subunit A"/>
    <property type="match status" value="1"/>
</dbReference>
<dbReference type="EMBL" id="BMAO01009025">
    <property type="protein sequence ID" value="GFR28112.1"/>
    <property type="molecule type" value="Genomic_DNA"/>
</dbReference>
<accession>A0A8X6HQ49</accession>
<dbReference type="GO" id="GO:0000786">
    <property type="term" value="C:nucleosome"/>
    <property type="evidence" value="ECO:0007669"/>
    <property type="project" value="InterPro"/>
</dbReference>
<dbReference type="GO" id="GO:0003677">
    <property type="term" value="F:DNA binding"/>
    <property type="evidence" value="ECO:0007669"/>
    <property type="project" value="InterPro"/>
</dbReference>
<protein>
    <submittedName>
        <fullName evidence="2">Uncharacterized protein</fullName>
    </submittedName>
</protein>
<keyword evidence="3" id="KW-1185">Reference proteome</keyword>